<evidence type="ECO:0000313" key="2">
    <source>
        <dbReference type="Proteomes" id="UP000254060"/>
    </source>
</evidence>
<gene>
    <name evidence="1" type="primary">yfhH</name>
    <name evidence="1" type="ORF">NCTC13163_02386</name>
</gene>
<dbReference type="Pfam" id="PF08838">
    <property type="entry name" value="DUF1811"/>
    <property type="match status" value="1"/>
</dbReference>
<dbReference type="OrthoDB" id="2353288at2"/>
<evidence type="ECO:0000313" key="1">
    <source>
        <dbReference type="EMBL" id="STO08991.1"/>
    </source>
</evidence>
<dbReference type="AlphaFoldDB" id="A0A377FW07"/>
<dbReference type="RefSeq" id="WP_024372389.1">
    <property type="nucleotide sequence ID" value="NZ_UGGP01000001.1"/>
</dbReference>
<sequence length="104" mass="12075">MEKRLSDLSKYELEQEIRALHERKRKAEQMGMVSEIEVVLRRIAIAESYLVDPKSFKPGTTYIVNYNERPFRLKFVNGVMGWGTFEGEVMEHAIPLSELSEVTP</sequence>
<dbReference type="InterPro" id="IPR036289">
    <property type="entry name" value="YfhH"/>
</dbReference>
<organism evidence="1 2">
    <name type="scientific">Exiguobacterium aurantiacum</name>
    <dbReference type="NCBI Taxonomy" id="33987"/>
    <lineage>
        <taxon>Bacteria</taxon>
        <taxon>Bacillati</taxon>
        <taxon>Bacillota</taxon>
        <taxon>Bacilli</taxon>
        <taxon>Bacillales</taxon>
        <taxon>Bacillales Family XII. Incertae Sedis</taxon>
        <taxon>Exiguobacterium</taxon>
    </lineage>
</organism>
<dbReference type="Proteomes" id="UP000254060">
    <property type="component" value="Unassembled WGS sequence"/>
</dbReference>
<reference evidence="1 2" key="1">
    <citation type="submission" date="2018-06" db="EMBL/GenBank/DDBJ databases">
        <authorList>
            <consortium name="Pathogen Informatics"/>
            <person name="Doyle S."/>
        </authorList>
    </citation>
    <scope>NUCLEOTIDE SEQUENCE [LARGE SCALE GENOMIC DNA]</scope>
    <source>
        <strain evidence="1 2">NCTC13163</strain>
    </source>
</reference>
<dbReference type="InterPro" id="IPR014938">
    <property type="entry name" value="YfhH-like"/>
</dbReference>
<proteinExistence type="predicted"/>
<dbReference type="EMBL" id="UGGP01000001">
    <property type="protein sequence ID" value="STO08991.1"/>
    <property type="molecule type" value="Genomic_DNA"/>
</dbReference>
<name>A0A377FW07_9BACL</name>
<dbReference type="STRING" id="1397694.GCA_000702585_02872"/>
<accession>A0A377FW07</accession>
<protein>
    <submittedName>
        <fullName evidence="1">Protein of uncharacterized function (DUF1811)</fullName>
    </submittedName>
</protein>
<dbReference type="Gene3D" id="1.10.287.880">
    <property type="entry name" value="Hypothetical protein YfhH domain"/>
    <property type="match status" value="1"/>
</dbReference>
<dbReference type="Gene3D" id="2.30.30.340">
    <property type="entry name" value="Hypothetical protein YfhH like domains"/>
    <property type="match status" value="1"/>
</dbReference>
<dbReference type="SUPFAM" id="SSF101697">
    <property type="entry name" value="Hypothetical protein YfhH"/>
    <property type="match status" value="1"/>
</dbReference>